<organism evidence="1">
    <name type="scientific">Tanacetum cinerariifolium</name>
    <name type="common">Dalmatian daisy</name>
    <name type="synonym">Chrysanthemum cinerariifolium</name>
    <dbReference type="NCBI Taxonomy" id="118510"/>
    <lineage>
        <taxon>Eukaryota</taxon>
        <taxon>Viridiplantae</taxon>
        <taxon>Streptophyta</taxon>
        <taxon>Embryophyta</taxon>
        <taxon>Tracheophyta</taxon>
        <taxon>Spermatophyta</taxon>
        <taxon>Magnoliopsida</taxon>
        <taxon>eudicotyledons</taxon>
        <taxon>Gunneridae</taxon>
        <taxon>Pentapetalae</taxon>
        <taxon>asterids</taxon>
        <taxon>campanulids</taxon>
        <taxon>Asterales</taxon>
        <taxon>Asteraceae</taxon>
        <taxon>Asteroideae</taxon>
        <taxon>Anthemideae</taxon>
        <taxon>Anthemidinae</taxon>
        <taxon>Tanacetum</taxon>
    </lineage>
</organism>
<dbReference type="PROSITE" id="PS51257">
    <property type="entry name" value="PROKAR_LIPOPROTEIN"/>
    <property type="match status" value="1"/>
</dbReference>
<gene>
    <name evidence="1" type="ORF">Tci_011851</name>
</gene>
<protein>
    <submittedName>
        <fullName evidence="1">Gag-Pol polyprotein</fullName>
    </submittedName>
</protein>
<comment type="caution">
    <text evidence="1">The sequence shown here is derived from an EMBL/GenBank/DDBJ whole genome shotgun (WGS) entry which is preliminary data.</text>
</comment>
<name>A0A6L2JSB8_TANCI</name>
<sequence length="166" mass="17903">MEKTCAGVIAALSACLKSKKQVTPNLPEGGSKATSKGDWIKPSTVRVSCQLLLWGEGPSNSEVGSQYTDTPVIDRDLSLVTGEYSKGKPILAFSTPTRISLGGSSKPLTLSPDHKPLGGWIDMVIKDLDLEPKIDAMMREFLYLSRWKELSKETSSKILPCGDGSC</sequence>
<proteinExistence type="predicted"/>
<evidence type="ECO:0000313" key="1">
    <source>
        <dbReference type="EMBL" id="GEU39873.1"/>
    </source>
</evidence>
<accession>A0A6L2JSB8</accession>
<dbReference type="AlphaFoldDB" id="A0A6L2JSB8"/>
<dbReference type="EMBL" id="BKCJ010001228">
    <property type="protein sequence ID" value="GEU39873.1"/>
    <property type="molecule type" value="Genomic_DNA"/>
</dbReference>
<reference evidence="1" key="1">
    <citation type="journal article" date="2019" name="Sci. Rep.">
        <title>Draft genome of Tanacetum cinerariifolium, the natural source of mosquito coil.</title>
        <authorList>
            <person name="Yamashiro T."/>
            <person name="Shiraishi A."/>
            <person name="Satake H."/>
            <person name="Nakayama K."/>
        </authorList>
    </citation>
    <scope>NUCLEOTIDE SEQUENCE</scope>
</reference>